<dbReference type="InterPro" id="IPR016185">
    <property type="entry name" value="PreATP-grasp_dom_sf"/>
</dbReference>
<comment type="similarity">
    <text evidence="7">Belongs to the PurK/PurT family.</text>
</comment>
<dbReference type="EMBL" id="BJNB01000004">
    <property type="protein sequence ID" value="GEB96912.1"/>
    <property type="molecule type" value="Genomic_DNA"/>
</dbReference>
<dbReference type="SUPFAM" id="SSF52440">
    <property type="entry name" value="PreATP-grasp domain"/>
    <property type="match status" value="1"/>
</dbReference>
<dbReference type="Proteomes" id="UP000315353">
    <property type="component" value="Unassembled WGS sequence"/>
</dbReference>
<comment type="caution">
    <text evidence="7">Lacks conserved residue(s) required for the propagation of feature annotation.</text>
</comment>
<dbReference type="AlphaFoldDB" id="A0AB73B5K9"/>
<dbReference type="Pfam" id="PF22660">
    <property type="entry name" value="RS_preATP-grasp-like"/>
    <property type="match status" value="1"/>
</dbReference>
<keyword evidence="2 7" id="KW-0479">Metal-binding</keyword>
<evidence type="ECO:0000256" key="1">
    <source>
        <dbReference type="ARBA" id="ARBA00022598"/>
    </source>
</evidence>
<dbReference type="GO" id="GO:0004644">
    <property type="term" value="F:phosphoribosylglycinamide formyltransferase activity"/>
    <property type="evidence" value="ECO:0007669"/>
    <property type="project" value="InterPro"/>
</dbReference>
<comment type="subunit">
    <text evidence="7">Homodimer.</text>
</comment>
<feature type="binding site" evidence="7">
    <location>
        <begin position="201"/>
        <end position="204"/>
    </location>
    <ligand>
        <name>ATP</name>
        <dbReference type="ChEBI" id="CHEBI:30616"/>
    </ligand>
</feature>
<comment type="function">
    <text evidence="7">Involved in the de novo purine biosynthesis. Catalyzes the transfer of formate to 5-phospho-ribosyl-glycinamide (GAR), producing 5-phospho-ribosyl-N-formylglycinamide (FGAR). Formate is provided by PurU via hydrolysis of 10-formyl-tetrahydrofolate.</text>
</comment>
<dbReference type="InterPro" id="IPR005862">
    <property type="entry name" value="PurT"/>
</dbReference>
<dbReference type="GO" id="GO:0043815">
    <property type="term" value="F:phosphoribosylglycinamide formyltransferase 2 activity"/>
    <property type="evidence" value="ECO:0007669"/>
    <property type="project" value="UniProtKB-UniRule"/>
</dbReference>
<evidence type="ECO:0000256" key="7">
    <source>
        <dbReference type="HAMAP-Rule" id="MF_01643"/>
    </source>
</evidence>
<organism evidence="9 10">
    <name type="scientific">Corynebacterium flavescens</name>
    <dbReference type="NCBI Taxonomy" id="28028"/>
    <lineage>
        <taxon>Bacteria</taxon>
        <taxon>Bacillati</taxon>
        <taxon>Actinomycetota</taxon>
        <taxon>Actinomycetes</taxon>
        <taxon>Mycobacteriales</taxon>
        <taxon>Corynebacteriaceae</taxon>
        <taxon>Corynebacterium</taxon>
    </lineage>
</organism>
<evidence type="ECO:0000313" key="9">
    <source>
        <dbReference type="EMBL" id="GEB96912.1"/>
    </source>
</evidence>
<evidence type="ECO:0000259" key="8">
    <source>
        <dbReference type="PROSITE" id="PS50975"/>
    </source>
</evidence>
<feature type="binding site" evidence="7">
    <location>
        <position position="122"/>
    </location>
    <ligand>
        <name>ATP</name>
        <dbReference type="ChEBI" id="CHEBI:30616"/>
    </ligand>
</feature>
<reference evidence="9 10" key="1">
    <citation type="submission" date="2019-06" db="EMBL/GenBank/DDBJ databases">
        <title>Whole genome shotgun sequence of Corynebacterium flavescens NBRC 14136.</title>
        <authorList>
            <person name="Hosoyama A."/>
            <person name="Uohara A."/>
            <person name="Ohji S."/>
            <person name="Ichikawa N."/>
        </authorList>
    </citation>
    <scope>NUCLEOTIDE SEQUENCE [LARGE SCALE GENOMIC DNA]</scope>
    <source>
        <strain evidence="9 10">NBRC 14136</strain>
    </source>
</reference>
<dbReference type="EC" id="6.3.1.21" evidence="7"/>
<dbReference type="SUPFAM" id="SSF51246">
    <property type="entry name" value="Rudiment single hybrid motif"/>
    <property type="match status" value="1"/>
</dbReference>
<dbReference type="RefSeq" id="WP_075730620.1">
    <property type="nucleotide sequence ID" value="NZ_BJNB01000004.1"/>
</dbReference>
<dbReference type="Gene3D" id="3.30.1490.20">
    <property type="entry name" value="ATP-grasp fold, A domain"/>
    <property type="match status" value="1"/>
</dbReference>
<keyword evidence="5 7" id="KW-0067">ATP-binding</keyword>
<accession>A0AB73B5K9</accession>
<comment type="pathway">
    <text evidence="7">Purine metabolism; IMP biosynthesis via de novo pathway; N(2)-formyl-N(1)-(5-phospho-D-ribosyl)glycinamide from N(1)-(5-phospho-D-ribosyl)glycinamide (formate route): step 1/1.</text>
</comment>
<feature type="binding site" evidence="7">
    <location>
        <begin position="374"/>
        <end position="375"/>
    </location>
    <ligand>
        <name>N(1)-(5-phospho-beta-D-ribosyl)glycinamide</name>
        <dbReference type="ChEBI" id="CHEBI:143788"/>
    </ligand>
</feature>
<comment type="caution">
    <text evidence="9">The sequence shown here is derived from an EMBL/GenBank/DDBJ whole genome shotgun (WGS) entry which is preliminary data.</text>
</comment>
<evidence type="ECO:0000256" key="5">
    <source>
        <dbReference type="ARBA" id="ARBA00022840"/>
    </source>
</evidence>
<keyword evidence="1 7" id="KW-0436">Ligase</keyword>
<evidence type="ECO:0000256" key="6">
    <source>
        <dbReference type="ARBA" id="ARBA00022842"/>
    </source>
</evidence>
<dbReference type="PANTHER" id="PTHR43055:SF1">
    <property type="entry name" value="FORMATE-DEPENDENT PHOSPHORIBOSYLGLYCINAMIDE FORMYLTRANSFERASE"/>
    <property type="match status" value="1"/>
</dbReference>
<dbReference type="Pfam" id="PF02222">
    <property type="entry name" value="ATP-grasp"/>
    <property type="match status" value="1"/>
</dbReference>
<dbReference type="InterPro" id="IPR048740">
    <property type="entry name" value="PurT_C"/>
</dbReference>
<dbReference type="PROSITE" id="PS50975">
    <property type="entry name" value="ATP_GRASP"/>
    <property type="match status" value="1"/>
</dbReference>
<keyword evidence="4 7" id="KW-0658">Purine biosynthesis</keyword>
<feature type="binding site" evidence="7">
    <location>
        <position position="89"/>
    </location>
    <ligand>
        <name>N(1)-(5-phospho-beta-D-ribosyl)glycinamide</name>
        <dbReference type="ChEBI" id="CHEBI:143788"/>
    </ligand>
</feature>
<dbReference type="GO" id="GO:0005829">
    <property type="term" value="C:cytosol"/>
    <property type="evidence" value="ECO:0007669"/>
    <property type="project" value="TreeGrafter"/>
</dbReference>
<dbReference type="SUPFAM" id="SSF56059">
    <property type="entry name" value="Glutathione synthetase ATP-binding domain-like"/>
    <property type="match status" value="1"/>
</dbReference>
<evidence type="ECO:0000313" key="10">
    <source>
        <dbReference type="Proteomes" id="UP000315353"/>
    </source>
</evidence>
<comment type="catalytic activity">
    <reaction evidence="7">
        <text>N(1)-(5-phospho-beta-D-ribosyl)glycinamide + formate + ATP = N(2)-formyl-N(1)-(5-phospho-beta-D-ribosyl)glycinamide + ADP + phosphate + H(+)</text>
        <dbReference type="Rhea" id="RHEA:24829"/>
        <dbReference type="ChEBI" id="CHEBI:15378"/>
        <dbReference type="ChEBI" id="CHEBI:15740"/>
        <dbReference type="ChEBI" id="CHEBI:30616"/>
        <dbReference type="ChEBI" id="CHEBI:43474"/>
        <dbReference type="ChEBI" id="CHEBI:143788"/>
        <dbReference type="ChEBI" id="CHEBI:147286"/>
        <dbReference type="ChEBI" id="CHEBI:456216"/>
        <dbReference type="EC" id="6.3.1.21"/>
    </reaction>
</comment>
<keyword evidence="6 7" id="KW-0460">Magnesium</keyword>
<dbReference type="GeneID" id="82881281"/>
<dbReference type="InterPro" id="IPR003135">
    <property type="entry name" value="ATP-grasp_carboxylate-amine"/>
</dbReference>
<dbReference type="Gene3D" id="3.40.50.20">
    <property type="match status" value="1"/>
</dbReference>
<dbReference type="GO" id="GO:0006189">
    <property type="term" value="P:'de novo' IMP biosynthetic process"/>
    <property type="evidence" value="ECO:0007669"/>
    <property type="project" value="UniProtKB-UniRule"/>
</dbReference>
<dbReference type="InterPro" id="IPR011054">
    <property type="entry name" value="Rudment_hybrid_motif"/>
</dbReference>
<dbReference type="Gene3D" id="3.30.470.20">
    <property type="entry name" value="ATP-grasp fold, B domain"/>
    <property type="match status" value="1"/>
</dbReference>
<name>A0AB73B5K9_CORFL</name>
<dbReference type="InterPro" id="IPR054350">
    <property type="entry name" value="PurT/PurK_preATP-grasp"/>
</dbReference>
<keyword evidence="3 7" id="KW-0547">Nucleotide-binding</keyword>
<gene>
    <name evidence="7 9" type="primary">purT</name>
    <name evidence="9" type="ORF">CFL01nite_04070</name>
</gene>
<dbReference type="PANTHER" id="PTHR43055">
    <property type="entry name" value="FORMATE-DEPENDENT PHOSPHORIBOSYLGLYCINAMIDE FORMYLTRANSFERASE"/>
    <property type="match status" value="1"/>
</dbReference>
<dbReference type="NCBIfam" id="NF006766">
    <property type="entry name" value="PRK09288.1"/>
    <property type="match status" value="1"/>
</dbReference>
<feature type="binding site" evidence="7">
    <location>
        <position position="367"/>
    </location>
    <ligand>
        <name>N(1)-(5-phospho-beta-D-ribosyl)glycinamide</name>
        <dbReference type="ChEBI" id="CHEBI:143788"/>
    </ligand>
</feature>
<dbReference type="Pfam" id="PF21244">
    <property type="entry name" value="PurT_C"/>
    <property type="match status" value="1"/>
</dbReference>
<evidence type="ECO:0000256" key="4">
    <source>
        <dbReference type="ARBA" id="ARBA00022755"/>
    </source>
</evidence>
<dbReference type="InterPro" id="IPR011761">
    <property type="entry name" value="ATP-grasp"/>
</dbReference>
<feature type="binding site" evidence="7">
    <location>
        <begin position="29"/>
        <end position="30"/>
    </location>
    <ligand>
        <name>N(1)-(5-phospho-beta-D-ribosyl)glycinamide</name>
        <dbReference type="ChEBI" id="CHEBI:143788"/>
    </ligand>
</feature>
<dbReference type="HAMAP" id="MF_01643">
    <property type="entry name" value="PurT"/>
    <property type="match status" value="1"/>
</dbReference>
<sequence length="422" mass="45511">MDFAEDSAEFIGTPLTPNATKVLLLGSGELGKALAIAFQNLGLEVHAVDRYAGAPAQQIAHFSYIADIHDEAKVLELTERIQPDFVIPEVEMVAVGALAKLEESGEVTVVPTARACELTQDRESVREVAAEIGLPVSAYRFASSFEELQDATAELGFPCIIKPDVATSGKGHMLARDSQHVEEAWNLVRRVSSDEGRVVAERFVDFDYEVTLLAVRSIDPATGKLATWFSEPIGHRHENGDLVEAWQPMAMSEIALENARSVAARISNELGGRGVYGVELFVAGDDVYFSSVSPRPSDTAMLTSYTQRFSEFELHARAILGFPIDVTLVSPGASVVLHAEEETRDVAYSGLSQAMTYEETDVRLFGKPGAYKGRRMGLVVSTAEDVETARDRAALAAGKISVVPTPSAHMAKASAPADEQGL</sequence>
<feature type="binding site" evidence="7">
    <location>
        <position position="209"/>
    </location>
    <ligand>
        <name>ATP</name>
        <dbReference type="ChEBI" id="CHEBI:30616"/>
    </ligand>
</feature>
<dbReference type="GO" id="GO:0005524">
    <property type="term" value="F:ATP binding"/>
    <property type="evidence" value="ECO:0007669"/>
    <property type="project" value="UniProtKB-UniRule"/>
</dbReference>
<evidence type="ECO:0000256" key="3">
    <source>
        <dbReference type="ARBA" id="ARBA00022741"/>
    </source>
</evidence>
<feature type="domain" description="ATP-grasp" evidence="8">
    <location>
        <begin position="126"/>
        <end position="320"/>
    </location>
</feature>
<evidence type="ECO:0000256" key="2">
    <source>
        <dbReference type="ARBA" id="ARBA00022723"/>
    </source>
</evidence>
<dbReference type="GO" id="GO:0000287">
    <property type="term" value="F:magnesium ion binding"/>
    <property type="evidence" value="ECO:0007669"/>
    <property type="project" value="InterPro"/>
</dbReference>
<dbReference type="InterPro" id="IPR013815">
    <property type="entry name" value="ATP_grasp_subdomain_1"/>
</dbReference>
<protein>
    <recommendedName>
        <fullName evidence="7">Formate-dependent phosphoribosylglycinamide formyltransferase</fullName>
        <ecNumber evidence="7">6.3.1.21</ecNumber>
    </recommendedName>
    <alternativeName>
        <fullName evidence="7">5'-phosphoribosylglycinamide transformylase 2</fullName>
    </alternativeName>
    <alternativeName>
        <fullName evidence="7">Formate-dependent GAR transformylase</fullName>
    </alternativeName>
    <alternativeName>
        <fullName evidence="7">GAR transformylase 2</fullName>
        <shortName evidence="7">GART 2</shortName>
    </alternativeName>
    <alternativeName>
        <fullName evidence="7">Non-folate glycinamide ribonucleotide transformylase</fullName>
    </alternativeName>
    <alternativeName>
        <fullName evidence="7">Phosphoribosylglycinamide formyltransferase 2</fullName>
    </alternativeName>
</protein>
<feature type="binding site" evidence="7">
    <location>
        <position position="279"/>
    </location>
    <ligand>
        <name>Mg(2+)</name>
        <dbReference type="ChEBI" id="CHEBI:18420"/>
    </ligand>
</feature>
<feature type="binding site" evidence="7">
    <location>
        <position position="298"/>
    </location>
    <ligand>
        <name>N(1)-(5-phospho-beta-D-ribosyl)glycinamide</name>
        <dbReference type="ChEBI" id="CHEBI:143788"/>
    </ligand>
</feature>
<proteinExistence type="inferred from homology"/>
<feature type="binding site" evidence="7">
    <location>
        <position position="162"/>
    </location>
    <ligand>
        <name>ATP</name>
        <dbReference type="ChEBI" id="CHEBI:30616"/>
    </ligand>
</feature>